<dbReference type="Proteomes" id="UP001234297">
    <property type="component" value="Chromosome 11"/>
</dbReference>
<protein>
    <submittedName>
        <fullName evidence="1">Uncharacterized protein</fullName>
    </submittedName>
</protein>
<comment type="caution">
    <text evidence="1">The sequence shown here is derived from an EMBL/GenBank/DDBJ whole genome shotgun (WGS) entry which is preliminary data.</text>
</comment>
<accession>A0ACC2KU95</accession>
<dbReference type="EMBL" id="CM056819">
    <property type="protein sequence ID" value="KAJ8624548.1"/>
    <property type="molecule type" value="Genomic_DNA"/>
</dbReference>
<reference evidence="1 2" key="1">
    <citation type="journal article" date="2022" name="Hortic Res">
        <title>A haplotype resolved chromosomal level avocado genome allows analysis of novel avocado genes.</title>
        <authorList>
            <person name="Nath O."/>
            <person name="Fletcher S.J."/>
            <person name="Hayward A."/>
            <person name="Shaw L.M."/>
            <person name="Masouleh A.K."/>
            <person name="Furtado A."/>
            <person name="Henry R.J."/>
            <person name="Mitter N."/>
        </authorList>
    </citation>
    <scope>NUCLEOTIDE SEQUENCE [LARGE SCALE GENOMIC DNA]</scope>
    <source>
        <strain evidence="2">cv. Hass</strain>
    </source>
</reference>
<sequence>MAAETMDPCRVLIHHASTAGRQVNDLVVTTLQVEESFGVAGNENKKKRFLIFFHKLREVRSKKISKSSARIHERETLSDLRRCLQSLLQEKNQRHNERRGKAWKTAGSARLWKKWRQEKI</sequence>
<evidence type="ECO:0000313" key="1">
    <source>
        <dbReference type="EMBL" id="KAJ8624548.1"/>
    </source>
</evidence>
<keyword evidence="2" id="KW-1185">Reference proteome</keyword>
<name>A0ACC2KU95_PERAE</name>
<evidence type="ECO:0000313" key="2">
    <source>
        <dbReference type="Proteomes" id="UP001234297"/>
    </source>
</evidence>
<gene>
    <name evidence="1" type="ORF">MRB53_033078</name>
</gene>
<proteinExistence type="predicted"/>
<organism evidence="1 2">
    <name type="scientific">Persea americana</name>
    <name type="common">Avocado</name>
    <dbReference type="NCBI Taxonomy" id="3435"/>
    <lineage>
        <taxon>Eukaryota</taxon>
        <taxon>Viridiplantae</taxon>
        <taxon>Streptophyta</taxon>
        <taxon>Embryophyta</taxon>
        <taxon>Tracheophyta</taxon>
        <taxon>Spermatophyta</taxon>
        <taxon>Magnoliopsida</taxon>
        <taxon>Magnoliidae</taxon>
        <taxon>Laurales</taxon>
        <taxon>Lauraceae</taxon>
        <taxon>Persea</taxon>
    </lineage>
</organism>